<evidence type="ECO:0000256" key="4">
    <source>
        <dbReference type="ARBA" id="ARBA00022729"/>
    </source>
</evidence>
<evidence type="ECO:0000256" key="7">
    <source>
        <dbReference type="ARBA" id="ARBA00023134"/>
    </source>
</evidence>
<organism evidence="16 17">
    <name type="scientific">Candidula unifasciata</name>
    <dbReference type="NCBI Taxonomy" id="100452"/>
    <lineage>
        <taxon>Eukaryota</taxon>
        <taxon>Metazoa</taxon>
        <taxon>Spiralia</taxon>
        <taxon>Lophotrochozoa</taxon>
        <taxon>Mollusca</taxon>
        <taxon>Gastropoda</taxon>
        <taxon>Heterobranchia</taxon>
        <taxon>Euthyneura</taxon>
        <taxon>Panpulmonata</taxon>
        <taxon>Eupulmonata</taxon>
        <taxon>Stylommatophora</taxon>
        <taxon>Helicina</taxon>
        <taxon>Helicoidea</taxon>
        <taxon>Geomitridae</taxon>
        <taxon>Candidula</taxon>
    </lineage>
</organism>
<feature type="compositionally biased region" description="Polar residues" evidence="14">
    <location>
        <begin position="288"/>
        <end position="300"/>
    </location>
</feature>
<keyword evidence="9" id="KW-0675">Receptor</keyword>
<dbReference type="PANTHER" id="PTHR11920:SF335">
    <property type="entry name" value="GUANYLATE CYCLASE"/>
    <property type="match status" value="1"/>
</dbReference>
<keyword evidence="3" id="KW-0812">Transmembrane</keyword>
<evidence type="ECO:0000256" key="11">
    <source>
        <dbReference type="ARBA" id="ARBA00023239"/>
    </source>
</evidence>
<dbReference type="GO" id="GO:0035556">
    <property type="term" value="P:intracellular signal transduction"/>
    <property type="evidence" value="ECO:0007669"/>
    <property type="project" value="InterPro"/>
</dbReference>
<dbReference type="PROSITE" id="PS00452">
    <property type="entry name" value="GUANYLATE_CYCLASE_1"/>
    <property type="match status" value="1"/>
</dbReference>
<dbReference type="GO" id="GO:0005525">
    <property type="term" value="F:GTP binding"/>
    <property type="evidence" value="ECO:0007669"/>
    <property type="project" value="UniProtKB-KW"/>
</dbReference>
<keyword evidence="4" id="KW-0732">Signal</keyword>
<sequence length="475" mass="53601">KSNIFDNMLAMMEKYANNLEALVAERTEQLRLEKRMTENLLLRMLPRSVAEKLKRGHRVEPEQFEQVSIYFSDIVGFTELSAGSTPMEVVDLLNDLYTCFDSIIEEFDVYKVETIGDAYMVVSGLPIRNGDRHAGEIASMSLLILEAIKQKHFKIRGRHDYKVKIRIGIHSGPCCAGVVGLKMPRYCLFGDTVNTANRMESTGEPLKIHCSAECKQILDILGGYSLEERGFTEMKGKGSLLTYFLISEDHNYRFKRMSSYKKVNSNNQRGGFTGKSFTGKLLSLGGRTFNNTHLQPSRSHASLENHTSKNLSQFSDKQHDRNPHSPVTYPMRVLKQLPATKTSTDNTWPEIPEEGPQCNSCFVEILPSQEACECDVGNSFEPEDMPEPESYPNSYENNVSETHALLEETDASDVETKKYIIPSNQTSKLVLQSPIKTKGLGLDPFEEDKQSNGIVVRQVDMCDALNHRKVCETVQ</sequence>
<dbReference type="Proteomes" id="UP000678393">
    <property type="component" value="Unassembled WGS sequence"/>
</dbReference>
<name>A0A8S4A945_9EUPU</name>
<dbReference type="InterPro" id="IPR050401">
    <property type="entry name" value="Cyclic_nucleotide_synthase"/>
</dbReference>
<protein>
    <recommendedName>
        <fullName evidence="2">guanylate cyclase</fullName>
        <ecNumber evidence="2">4.6.1.2</ecNumber>
    </recommendedName>
</protein>
<feature type="non-terminal residue" evidence="16">
    <location>
        <position position="1"/>
    </location>
</feature>
<dbReference type="InterPro" id="IPR018297">
    <property type="entry name" value="A/G_cyclase_CS"/>
</dbReference>
<keyword evidence="8" id="KW-0472">Membrane</keyword>
<reference evidence="16" key="1">
    <citation type="submission" date="2021-04" db="EMBL/GenBank/DDBJ databases">
        <authorList>
            <consortium name="Molecular Ecology Group"/>
        </authorList>
    </citation>
    <scope>NUCLEOTIDE SEQUENCE</scope>
</reference>
<comment type="caution">
    <text evidence="16">The sequence shown here is derived from an EMBL/GenBank/DDBJ whole genome shotgun (WGS) entry which is preliminary data.</text>
</comment>
<keyword evidence="17" id="KW-1185">Reference proteome</keyword>
<evidence type="ECO:0000256" key="2">
    <source>
        <dbReference type="ARBA" id="ARBA00012202"/>
    </source>
</evidence>
<evidence type="ECO:0000256" key="8">
    <source>
        <dbReference type="ARBA" id="ARBA00023136"/>
    </source>
</evidence>
<dbReference type="PANTHER" id="PTHR11920">
    <property type="entry name" value="GUANYLYL CYCLASE"/>
    <property type="match status" value="1"/>
</dbReference>
<dbReference type="PROSITE" id="PS50125">
    <property type="entry name" value="GUANYLATE_CYCLASE_2"/>
    <property type="match status" value="1"/>
</dbReference>
<evidence type="ECO:0000256" key="9">
    <source>
        <dbReference type="ARBA" id="ARBA00023170"/>
    </source>
</evidence>
<keyword evidence="5" id="KW-0547">Nucleotide-binding</keyword>
<gene>
    <name evidence="16" type="ORF">CUNI_LOCUS21044</name>
</gene>
<evidence type="ECO:0000256" key="6">
    <source>
        <dbReference type="ARBA" id="ARBA00022989"/>
    </source>
</evidence>
<evidence type="ECO:0000256" key="3">
    <source>
        <dbReference type="ARBA" id="ARBA00022692"/>
    </source>
</evidence>
<dbReference type="CDD" id="cd07302">
    <property type="entry name" value="CHD"/>
    <property type="match status" value="1"/>
</dbReference>
<evidence type="ECO:0000259" key="15">
    <source>
        <dbReference type="PROSITE" id="PS50125"/>
    </source>
</evidence>
<dbReference type="EMBL" id="CAJHNH020008346">
    <property type="protein sequence ID" value="CAG5135486.1"/>
    <property type="molecule type" value="Genomic_DNA"/>
</dbReference>
<dbReference type="SUPFAM" id="SSF55073">
    <property type="entry name" value="Nucleotide cyclase"/>
    <property type="match status" value="1"/>
</dbReference>
<evidence type="ECO:0000256" key="13">
    <source>
        <dbReference type="RuleBase" id="RU000405"/>
    </source>
</evidence>
<proteinExistence type="inferred from homology"/>
<keyword evidence="12" id="KW-0141">cGMP biosynthesis</keyword>
<evidence type="ECO:0000313" key="17">
    <source>
        <dbReference type="Proteomes" id="UP000678393"/>
    </source>
</evidence>
<comment type="subcellular location">
    <subcellularLocation>
        <location evidence="1">Membrane</location>
        <topology evidence="1">Single-pass type I membrane protein</topology>
    </subcellularLocation>
</comment>
<dbReference type="GO" id="GO:0004016">
    <property type="term" value="F:adenylate cyclase activity"/>
    <property type="evidence" value="ECO:0007669"/>
    <property type="project" value="TreeGrafter"/>
</dbReference>
<dbReference type="AlphaFoldDB" id="A0A8S4A945"/>
<dbReference type="InterPro" id="IPR029787">
    <property type="entry name" value="Nucleotide_cyclase"/>
</dbReference>
<dbReference type="GO" id="GO:0004383">
    <property type="term" value="F:guanylate cyclase activity"/>
    <property type="evidence" value="ECO:0007669"/>
    <property type="project" value="UniProtKB-EC"/>
</dbReference>
<dbReference type="Gene3D" id="3.30.70.1230">
    <property type="entry name" value="Nucleotide cyclase"/>
    <property type="match status" value="1"/>
</dbReference>
<comment type="similarity">
    <text evidence="13">Belongs to the adenylyl cyclase class-4/guanylyl cyclase family.</text>
</comment>
<evidence type="ECO:0000256" key="1">
    <source>
        <dbReference type="ARBA" id="ARBA00004479"/>
    </source>
</evidence>
<keyword evidence="11 13" id="KW-0456">Lyase</keyword>
<keyword evidence="10" id="KW-0325">Glycoprotein</keyword>
<dbReference type="GO" id="GO:0005886">
    <property type="term" value="C:plasma membrane"/>
    <property type="evidence" value="ECO:0007669"/>
    <property type="project" value="TreeGrafter"/>
</dbReference>
<dbReference type="FunFam" id="3.30.70.1230:FF:000004">
    <property type="entry name" value="Guanylate cyclase"/>
    <property type="match status" value="1"/>
</dbReference>
<dbReference type="Pfam" id="PF00211">
    <property type="entry name" value="Guanylate_cyc"/>
    <property type="match status" value="1"/>
</dbReference>
<keyword evidence="6" id="KW-1133">Transmembrane helix</keyword>
<evidence type="ECO:0000256" key="10">
    <source>
        <dbReference type="ARBA" id="ARBA00023180"/>
    </source>
</evidence>
<evidence type="ECO:0000256" key="5">
    <source>
        <dbReference type="ARBA" id="ARBA00022741"/>
    </source>
</evidence>
<dbReference type="OrthoDB" id="1890790at2759"/>
<dbReference type="Gene3D" id="6.10.250.780">
    <property type="match status" value="1"/>
</dbReference>
<dbReference type="GO" id="GO:0001653">
    <property type="term" value="F:peptide receptor activity"/>
    <property type="evidence" value="ECO:0007669"/>
    <property type="project" value="TreeGrafter"/>
</dbReference>
<feature type="domain" description="Guanylate cyclase" evidence="15">
    <location>
        <begin position="68"/>
        <end position="200"/>
    </location>
</feature>
<dbReference type="InterPro" id="IPR001054">
    <property type="entry name" value="A/G_cyclase"/>
</dbReference>
<dbReference type="SMART" id="SM00044">
    <property type="entry name" value="CYCc"/>
    <property type="match status" value="1"/>
</dbReference>
<dbReference type="EC" id="4.6.1.2" evidence="2"/>
<evidence type="ECO:0000313" key="16">
    <source>
        <dbReference type="EMBL" id="CAG5135486.1"/>
    </source>
</evidence>
<keyword evidence="7" id="KW-0342">GTP-binding</keyword>
<evidence type="ECO:0000256" key="14">
    <source>
        <dbReference type="SAM" id="MobiDB-lite"/>
    </source>
</evidence>
<feature type="region of interest" description="Disordered" evidence="14">
    <location>
        <begin position="288"/>
        <end position="307"/>
    </location>
</feature>
<dbReference type="GO" id="GO:0007168">
    <property type="term" value="P:receptor guanylyl cyclase signaling pathway"/>
    <property type="evidence" value="ECO:0007669"/>
    <property type="project" value="TreeGrafter"/>
</dbReference>
<accession>A0A8S4A945</accession>
<evidence type="ECO:0000256" key="12">
    <source>
        <dbReference type="ARBA" id="ARBA00023293"/>
    </source>
</evidence>